<evidence type="ECO:0000256" key="1">
    <source>
        <dbReference type="SAM" id="SignalP"/>
    </source>
</evidence>
<keyword evidence="1" id="KW-0732">Signal</keyword>
<name>A0A512L900_9PROT</name>
<feature type="chain" id="PRO_5021946210" description="Secreted protein" evidence="1">
    <location>
        <begin position="24"/>
        <end position="194"/>
    </location>
</feature>
<proteinExistence type="predicted"/>
<accession>A0A512L900</accession>
<gene>
    <name evidence="2" type="ORF">TPL01_20800</name>
</gene>
<dbReference type="Proteomes" id="UP000321337">
    <property type="component" value="Unassembled WGS sequence"/>
</dbReference>
<dbReference type="OrthoDB" id="9156414at2"/>
<dbReference type="EMBL" id="BKAD01000020">
    <property type="protein sequence ID" value="GEP30942.1"/>
    <property type="molecule type" value="Genomic_DNA"/>
</dbReference>
<comment type="caution">
    <text evidence="2">The sequence shown here is derived from an EMBL/GenBank/DDBJ whole genome shotgun (WGS) entry which is preliminary data.</text>
</comment>
<dbReference type="AlphaFoldDB" id="A0A512L900"/>
<evidence type="ECO:0000313" key="2">
    <source>
        <dbReference type="EMBL" id="GEP30942.1"/>
    </source>
</evidence>
<evidence type="ECO:0008006" key="4">
    <source>
        <dbReference type="Google" id="ProtNLM"/>
    </source>
</evidence>
<feature type="signal peptide" evidence="1">
    <location>
        <begin position="1"/>
        <end position="23"/>
    </location>
</feature>
<protein>
    <recommendedName>
        <fullName evidence="4">Secreted protein</fullName>
    </recommendedName>
</protein>
<dbReference type="RefSeq" id="WP_147073456.1">
    <property type="nucleotide sequence ID" value="NZ_AP021884.1"/>
</dbReference>
<evidence type="ECO:0000313" key="3">
    <source>
        <dbReference type="Proteomes" id="UP000321337"/>
    </source>
</evidence>
<organism evidence="2 3">
    <name type="scientific">Sulfuriferula plumbiphila</name>
    <dbReference type="NCBI Taxonomy" id="171865"/>
    <lineage>
        <taxon>Bacteria</taxon>
        <taxon>Pseudomonadati</taxon>
        <taxon>Pseudomonadota</taxon>
        <taxon>Betaproteobacteria</taxon>
        <taxon>Nitrosomonadales</taxon>
        <taxon>Sulfuricellaceae</taxon>
        <taxon>Sulfuriferula</taxon>
    </lineage>
</organism>
<sequence>MALNKLLALTIAAMAFVSVPAVADNSRVKIQHAVDPKTSIESWVLQDDGVEVELIQISPDQARGFFLARGFNRGDVDYYAASCVFATVVRNQSPMTISYHLADWRYATADSVTRKLKLKDDWLREWQQRGVSKSAQIAFEWSQHPTNQTLEPKDWNQGMTTYQVPHGSQFDLTVKWKKGNKNYVDTIRGIRCAD</sequence>
<reference evidence="2 3" key="1">
    <citation type="submission" date="2019-07" db="EMBL/GenBank/DDBJ databases">
        <title>Whole genome shotgun sequence of Thiobacillus plumbophilus NBRC 107929.</title>
        <authorList>
            <person name="Hosoyama A."/>
            <person name="Uohara A."/>
            <person name="Ohji S."/>
            <person name="Ichikawa N."/>
        </authorList>
    </citation>
    <scope>NUCLEOTIDE SEQUENCE [LARGE SCALE GENOMIC DNA]</scope>
    <source>
        <strain evidence="2 3">NBRC 107929</strain>
    </source>
</reference>
<keyword evidence="3" id="KW-1185">Reference proteome</keyword>